<evidence type="ECO:0000256" key="2">
    <source>
        <dbReference type="ARBA" id="ARBA00004496"/>
    </source>
</evidence>
<reference evidence="6" key="1">
    <citation type="journal article" date="2013" name="Genome Biol.">
        <title>Draft genome of the mountain pine beetle, Dendroctonus ponderosae Hopkins, a major forest pest.</title>
        <authorList>
            <person name="Keeling C.I."/>
            <person name="Yuen M.M."/>
            <person name="Liao N.Y."/>
            <person name="Docking T.R."/>
            <person name="Chan S.K."/>
            <person name="Taylor G.A."/>
            <person name="Palmquist D.L."/>
            <person name="Jackman S.D."/>
            <person name="Nguyen A."/>
            <person name="Li M."/>
            <person name="Henderson H."/>
            <person name="Janes J.K."/>
            <person name="Zhao Y."/>
            <person name="Pandoh P."/>
            <person name="Moore R."/>
            <person name="Sperling F.A."/>
            <person name="Huber D.P."/>
            <person name="Birol I."/>
            <person name="Jones S.J."/>
            <person name="Bohlmann J."/>
        </authorList>
    </citation>
    <scope>NUCLEOTIDE SEQUENCE</scope>
</reference>
<protein>
    <recommendedName>
        <fullName evidence="5">CDAN1-interacting nuclease 1</fullName>
    </recommendedName>
</protein>
<gene>
    <name evidence="6" type="ORF">YQE_10289</name>
</gene>
<name>N6TV09_DENPD</name>
<dbReference type="OMA" id="CYWNRFG"/>
<evidence type="ECO:0000256" key="3">
    <source>
        <dbReference type="ARBA" id="ARBA00022490"/>
    </source>
</evidence>
<dbReference type="PANTHER" id="PTHR31661">
    <property type="entry name" value="SIMILAR TO CDNA SEQUENCE BC052040"/>
    <property type="match status" value="1"/>
</dbReference>
<evidence type="ECO:0000256" key="4">
    <source>
        <dbReference type="ARBA" id="ARBA00023242"/>
    </source>
</evidence>
<keyword evidence="3" id="KW-0963">Cytoplasm</keyword>
<evidence type="ECO:0000313" key="6">
    <source>
        <dbReference type="EMBL" id="ENN73085.1"/>
    </source>
</evidence>
<accession>N6TV09</accession>
<evidence type="ECO:0000256" key="1">
    <source>
        <dbReference type="ARBA" id="ARBA00004123"/>
    </source>
</evidence>
<dbReference type="HOGENOM" id="CLU_076808_0_1_1"/>
<dbReference type="Pfam" id="PF14811">
    <property type="entry name" value="TPD"/>
    <property type="match status" value="1"/>
</dbReference>
<dbReference type="GO" id="GO:0005634">
    <property type="term" value="C:nucleus"/>
    <property type="evidence" value="ECO:0007669"/>
    <property type="project" value="UniProtKB-SubCell"/>
</dbReference>
<organism evidence="6">
    <name type="scientific">Dendroctonus ponderosae</name>
    <name type="common">Mountain pine beetle</name>
    <dbReference type="NCBI Taxonomy" id="77166"/>
    <lineage>
        <taxon>Eukaryota</taxon>
        <taxon>Metazoa</taxon>
        <taxon>Ecdysozoa</taxon>
        <taxon>Arthropoda</taxon>
        <taxon>Hexapoda</taxon>
        <taxon>Insecta</taxon>
        <taxon>Pterygota</taxon>
        <taxon>Neoptera</taxon>
        <taxon>Endopterygota</taxon>
        <taxon>Coleoptera</taxon>
        <taxon>Polyphaga</taxon>
        <taxon>Cucujiformia</taxon>
        <taxon>Curculionidae</taxon>
        <taxon>Scolytinae</taxon>
        <taxon>Dendroctonus</taxon>
    </lineage>
</organism>
<dbReference type="AlphaFoldDB" id="N6TV09"/>
<keyword evidence="4" id="KW-0539">Nucleus</keyword>
<dbReference type="EMBL" id="KB741181">
    <property type="protein sequence ID" value="ENN73085.1"/>
    <property type="molecule type" value="Genomic_DNA"/>
</dbReference>
<sequence length="297" mass="34732">MDVSVYDEIVSFIGNFKGLSKNCSKKLEELFPSINSDTLYSILCNEYQRKMRRIYGKTQNNRDYFWKLFWEKIDREKPGMLVKIAEEHEIPPCLIAKLILQKYYEGEADEENLDKEPATKLYLYLKNTSLISDGQLAQEIFLCTVYDSLYSPLADIMKKSLGQQYEIRLQKEATQRGLVFRDEESLRKYGYDKTPDLKLEAPVAVDGFIVNWVESKALFADEDIHKDYMKSQYLSYWNRFGSGLIIYWFGYLKTINASPDKRFIIRDHLPANLTTILPANQSIIPDEMKELTTHQTV</sequence>
<proteinExistence type="predicted"/>
<feature type="non-terminal residue" evidence="6">
    <location>
        <position position="1"/>
    </location>
</feature>
<dbReference type="GO" id="GO:0005737">
    <property type="term" value="C:cytoplasm"/>
    <property type="evidence" value="ECO:0007669"/>
    <property type="project" value="UniProtKB-SubCell"/>
</dbReference>
<evidence type="ECO:0000256" key="5">
    <source>
        <dbReference type="ARBA" id="ARBA00023480"/>
    </source>
</evidence>
<dbReference type="PANTHER" id="PTHR31661:SF1">
    <property type="entry name" value="CDAN1-INTERACTING NUCLEASE 1"/>
    <property type="match status" value="1"/>
</dbReference>
<dbReference type="InterPro" id="IPR029404">
    <property type="entry name" value="CDIN1"/>
</dbReference>
<comment type="subcellular location">
    <subcellularLocation>
        <location evidence="2">Cytoplasm</location>
    </subcellularLocation>
    <subcellularLocation>
        <location evidence="1">Nucleus</location>
    </subcellularLocation>
</comment>